<evidence type="ECO:0000313" key="1">
    <source>
        <dbReference type="Proteomes" id="UP000887580"/>
    </source>
</evidence>
<organism evidence="1 2">
    <name type="scientific">Panagrolaimus sp. PS1159</name>
    <dbReference type="NCBI Taxonomy" id="55785"/>
    <lineage>
        <taxon>Eukaryota</taxon>
        <taxon>Metazoa</taxon>
        <taxon>Ecdysozoa</taxon>
        <taxon>Nematoda</taxon>
        <taxon>Chromadorea</taxon>
        <taxon>Rhabditida</taxon>
        <taxon>Tylenchina</taxon>
        <taxon>Panagrolaimomorpha</taxon>
        <taxon>Panagrolaimoidea</taxon>
        <taxon>Panagrolaimidae</taxon>
        <taxon>Panagrolaimus</taxon>
    </lineage>
</organism>
<protein>
    <submittedName>
        <fullName evidence="2">C-type lectin domain-containing protein</fullName>
    </submittedName>
</protein>
<accession>A0AC35GJ23</accession>
<sequence length="167" mass="19498">MSTAIQLNHDSRLRKHNTSTPVPKCRMELVEHEGMCYKVFPKKNFDDAALDCQRRGAHLASIHNDKENDYITELGFQAALNKSCELKDQMWIGFERRKTDKFVWLDYYQGNYTNWENSKPDNNLNSNKECAQIFIQKGCEGSISQGKWNDINCDLEMQYICRGPKYS</sequence>
<evidence type="ECO:0000313" key="2">
    <source>
        <dbReference type="WBParaSite" id="PS1159_v2.g5463.t1"/>
    </source>
</evidence>
<reference evidence="2" key="1">
    <citation type="submission" date="2022-11" db="UniProtKB">
        <authorList>
            <consortium name="WormBaseParasite"/>
        </authorList>
    </citation>
    <scope>IDENTIFICATION</scope>
</reference>
<dbReference type="WBParaSite" id="PS1159_v2.g5463.t1">
    <property type="protein sequence ID" value="PS1159_v2.g5463.t1"/>
    <property type="gene ID" value="PS1159_v2.g5463"/>
</dbReference>
<proteinExistence type="predicted"/>
<name>A0AC35GJ23_9BILA</name>
<dbReference type="Proteomes" id="UP000887580">
    <property type="component" value="Unplaced"/>
</dbReference>